<protein>
    <submittedName>
        <fullName evidence="5">Xaa-Pro aminopeptidase</fullName>
        <ecNumber evidence="5">3.4.11.9</ecNumber>
    </submittedName>
</protein>
<dbReference type="InterPro" id="IPR001131">
    <property type="entry name" value="Peptidase_M24B_aminopep-P_CS"/>
</dbReference>
<keyword evidence="1" id="KW-0479">Metal-binding</keyword>
<dbReference type="SUPFAM" id="SSF55920">
    <property type="entry name" value="Creatinase/aminopeptidase"/>
    <property type="match status" value="1"/>
</dbReference>
<dbReference type="Proteomes" id="UP001519294">
    <property type="component" value="Unassembled WGS sequence"/>
</dbReference>
<dbReference type="GO" id="GO:0004177">
    <property type="term" value="F:aminopeptidase activity"/>
    <property type="evidence" value="ECO:0007669"/>
    <property type="project" value="UniProtKB-KW"/>
</dbReference>
<dbReference type="CDD" id="cd01092">
    <property type="entry name" value="APP-like"/>
    <property type="match status" value="1"/>
</dbReference>
<keyword evidence="5" id="KW-0645">Protease</keyword>
<dbReference type="PRINTS" id="PR00599">
    <property type="entry name" value="MAPEPTIDASE"/>
</dbReference>
<sequence>MDKLTVLREQFEQNNIDGFLITNSFNRRYITGFTGTTGVAIISKECAKFITDFRYVEQAVNQVKGFQIIENRSTLQEVAKQAEKMGIERLGFEQEDLNYKQYKDLNNLVQKCIPVSGIIEGLRAVKTDNEVKKINTAANISDKAFEHILNFIRPGITEMEINHELEHHMRKNGATSSSFDIIIASGIRSALPHGVASNKKVEKGDMLTLDFGAYYEGYCSDMTRTIAVGEPNDDLKQIYSIVYDALEIGINSIKAGSFCQAIDKKVRDFITEKGFGKQFRHGTGHAIGLEVHESPYFSVKSEDVLKENMVMTVEPGIYLPGIGGVRIEDDILVKKNGSKVLTHANKELIIL</sequence>
<evidence type="ECO:0000259" key="4">
    <source>
        <dbReference type="Pfam" id="PF01321"/>
    </source>
</evidence>
<dbReference type="PANTHER" id="PTHR46112">
    <property type="entry name" value="AMINOPEPTIDASE"/>
    <property type="match status" value="1"/>
</dbReference>
<proteinExistence type="predicted"/>
<feature type="domain" description="Creatinase N-terminal" evidence="4">
    <location>
        <begin position="6"/>
        <end position="125"/>
    </location>
</feature>
<feature type="domain" description="Peptidase M24" evidence="3">
    <location>
        <begin position="133"/>
        <end position="334"/>
    </location>
</feature>
<reference evidence="5 6" key="1">
    <citation type="submission" date="2021-03" db="EMBL/GenBank/DDBJ databases">
        <title>Genomic Encyclopedia of Type Strains, Phase IV (KMG-IV): sequencing the most valuable type-strain genomes for metagenomic binning, comparative biology and taxonomic classification.</title>
        <authorList>
            <person name="Goeker M."/>
        </authorList>
    </citation>
    <scope>NUCLEOTIDE SEQUENCE [LARGE SCALE GENOMIC DNA]</scope>
    <source>
        <strain evidence="5 6">DSM 25790</strain>
    </source>
</reference>
<dbReference type="EC" id="3.4.11.9" evidence="5"/>
<dbReference type="Gene3D" id="3.90.230.10">
    <property type="entry name" value="Creatinase/methionine aminopeptidase superfamily"/>
    <property type="match status" value="1"/>
</dbReference>
<dbReference type="Gene3D" id="3.40.350.10">
    <property type="entry name" value="Creatinase/prolidase N-terminal domain"/>
    <property type="match status" value="1"/>
</dbReference>
<dbReference type="Pfam" id="PF01321">
    <property type="entry name" value="Creatinase_N"/>
    <property type="match status" value="1"/>
</dbReference>
<dbReference type="Pfam" id="PF00557">
    <property type="entry name" value="Peptidase_M24"/>
    <property type="match status" value="1"/>
</dbReference>
<keyword evidence="5" id="KW-0031">Aminopeptidase</keyword>
<organism evidence="5 6">
    <name type="scientific">Virgibacillus alimentarius</name>
    <dbReference type="NCBI Taxonomy" id="698769"/>
    <lineage>
        <taxon>Bacteria</taxon>
        <taxon>Bacillati</taxon>
        <taxon>Bacillota</taxon>
        <taxon>Bacilli</taxon>
        <taxon>Bacillales</taxon>
        <taxon>Bacillaceae</taxon>
        <taxon>Virgibacillus</taxon>
    </lineage>
</organism>
<dbReference type="InterPro" id="IPR036005">
    <property type="entry name" value="Creatinase/aminopeptidase-like"/>
</dbReference>
<accession>A0ABS4S851</accession>
<evidence type="ECO:0000259" key="3">
    <source>
        <dbReference type="Pfam" id="PF00557"/>
    </source>
</evidence>
<dbReference type="InterPro" id="IPR029149">
    <property type="entry name" value="Creatin/AminoP/Spt16_N"/>
</dbReference>
<dbReference type="SUPFAM" id="SSF53092">
    <property type="entry name" value="Creatinase/prolidase N-terminal domain"/>
    <property type="match status" value="1"/>
</dbReference>
<name>A0ABS4S851_9BACI</name>
<comment type="caution">
    <text evidence="5">The sequence shown here is derived from an EMBL/GenBank/DDBJ whole genome shotgun (WGS) entry which is preliminary data.</text>
</comment>
<dbReference type="EMBL" id="JAGIKX010000012">
    <property type="protein sequence ID" value="MBP2257670.1"/>
    <property type="molecule type" value="Genomic_DNA"/>
</dbReference>
<dbReference type="InterPro" id="IPR000994">
    <property type="entry name" value="Pept_M24"/>
</dbReference>
<dbReference type="InterPro" id="IPR000587">
    <property type="entry name" value="Creatinase_N"/>
</dbReference>
<gene>
    <name evidence="5" type="ORF">J2Z81_001624</name>
</gene>
<keyword evidence="6" id="KW-1185">Reference proteome</keyword>
<dbReference type="PROSITE" id="PS00491">
    <property type="entry name" value="PROLINE_PEPTIDASE"/>
    <property type="match status" value="1"/>
</dbReference>
<evidence type="ECO:0000313" key="5">
    <source>
        <dbReference type="EMBL" id="MBP2257670.1"/>
    </source>
</evidence>
<evidence type="ECO:0000256" key="1">
    <source>
        <dbReference type="ARBA" id="ARBA00022723"/>
    </source>
</evidence>
<dbReference type="RefSeq" id="WP_029270577.1">
    <property type="nucleotide sequence ID" value="NZ_JAGIKX010000012.1"/>
</dbReference>
<dbReference type="InterPro" id="IPR001714">
    <property type="entry name" value="Pept_M24_MAP"/>
</dbReference>
<evidence type="ECO:0000313" key="6">
    <source>
        <dbReference type="Proteomes" id="UP001519294"/>
    </source>
</evidence>
<evidence type="ECO:0000256" key="2">
    <source>
        <dbReference type="ARBA" id="ARBA00022801"/>
    </source>
</evidence>
<dbReference type="InterPro" id="IPR050659">
    <property type="entry name" value="Peptidase_M24B"/>
</dbReference>
<dbReference type="PANTHER" id="PTHR46112:SF3">
    <property type="entry name" value="AMINOPEPTIDASE YPDF"/>
    <property type="match status" value="1"/>
</dbReference>
<keyword evidence="2 5" id="KW-0378">Hydrolase</keyword>